<evidence type="ECO:0000256" key="1">
    <source>
        <dbReference type="SAM" id="MobiDB-lite"/>
    </source>
</evidence>
<protein>
    <submittedName>
        <fullName evidence="2">Uncharacterized protein</fullName>
    </submittedName>
</protein>
<dbReference type="AlphaFoldDB" id="A0A8X7S5R3"/>
<sequence>MIRSVIELGVTRRDPVDPPWEAGTTERNDESAELPIPSPVAETVAPPQKKKSKKRPHYDSGVAETLSVPRNRRRPSLDDRSRLGGQEEED</sequence>
<feature type="region of interest" description="Disordered" evidence="1">
    <location>
        <begin position="1"/>
        <end position="90"/>
    </location>
</feature>
<accession>A0A8X7S5R3</accession>
<keyword evidence="3" id="KW-1185">Reference proteome</keyword>
<evidence type="ECO:0000313" key="2">
    <source>
        <dbReference type="EMBL" id="KAG2299170.1"/>
    </source>
</evidence>
<reference evidence="2 3" key="1">
    <citation type="submission" date="2020-02" db="EMBL/GenBank/DDBJ databases">
        <authorList>
            <person name="Ma Q."/>
            <person name="Huang Y."/>
            <person name="Song X."/>
            <person name="Pei D."/>
        </authorList>
    </citation>
    <scope>NUCLEOTIDE SEQUENCE [LARGE SCALE GENOMIC DNA]</scope>
    <source>
        <strain evidence="2">Sxm20200214</strain>
        <tissue evidence="2">Leaf</tissue>
    </source>
</reference>
<comment type="caution">
    <text evidence="2">The sequence shown here is derived from an EMBL/GenBank/DDBJ whole genome shotgun (WGS) entry which is preliminary data.</text>
</comment>
<organism evidence="2 3">
    <name type="scientific">Brassica carinata</name>
    <name type="common">Ethiopian mustard</name>
    <name type="synonym">Abyssinian cabbage</name>
    <dbReference type="NCBI Taxonomy" id="52824"/>
    <lineage>
        <taxon>Eukaryota</taxon>
        <taxon>Viridiplantae</taxon>
        <taxon>Streptophyta</taxon>
        <taxon>Embryophyta</taxon>
        <taxon>Tracheophyta</taxon>
        <taxon>Spermatophyta</taxon>
        <taxon>Magnoliopsida</taxon>
        <taxon>eudicotyledons</taxon>
        <taxon>Gunneridae</taxon>
        <taxon>Pentapetalae</taxon>
        <taxon>rosids</taxon>
        <taxon>malvids</taxon>
        <taxon>Brassicales</taxon>
        <taxon>Brassicaceae</taxon>
        <taxon>Brassiceae</taxon>
        <taxon>Brassica</taxon>
    </lineage>
</organism>
<evidence type="ECO:0000313" key="3">
    <source>
        <dbReference type="Proteomes" id="UP000886595"/>
    </source>
</evidence>
<dbReference type="EMBL" id="JAAMPC010000008">
    <property type="protein sequence ID" value="KAG2299170.1"/>
    <property type="molecule type" value="Genomic_DNA"/>
</dbReference>
<dbReference type="Proteomes" id="UP000886595">
    <property type="component" value="Unassembled WGS sequence"/>
</dbReference>
<gene>
    <name evidence="2" type="ORF">Bca52824_035642</name>
</gene>
<name>A0A8X7S5R3_BRACI</name>
<proteinExistence type="predicted"/>